<comment type="caution">
    <text evidence="2">The sequence shown here is derived from an EMBL/GenBank/DDBJ whole genome shotgun (WGS) entry which is preliminary data.</text>
</comment>
<evidence type="ECO:0000256" key="1">
    <source>
        <dbReference type="SAM" id="MobiDB-lite"/>
    </source>
</evidence>
<reference evidence="2 3" key="1">
    <citation type="submission" date="2024-10" db="EMBL/GenBank/DDBJ databases">
        <authorList>
            <person name="Kim D."/>
        </authorList>
    </citation>
    <scope>NUCLEOTIDE SEQUENCE [LARGE SCALE GENOMIC DNA]</scope>
    <source>
        <strain evidence="2">BH-2024</strain>
    </source>
</reference>
<dbReference type="AlphaFoldDB" id="A0ABD2KHP3"/>
<gene>
    <name evidence="2" type="ORF">niasHT_029783</name>
</gene>
<proteinExistence type="predicted"/>
<feature type="compositionally biased region" description="Polar residues" evidence="1">
    <location>
        <begin position="68"/>
        <end position="99"/>
    </location>
</feature>
<accession>A0ABD2KHP3</accession>
<keyword evidence="3" id="KW-1185">Reference proteome</keyword>
<feature type="region of interest" description="Disordered" evidence="1">
    <location>
        <begin position="67"/>
        <end position="99"/>
    </location>
</feature>
<protein>
    <submittedName>
        <fullName evidence="2">Uncharacterized protein</fullName>
    </submittedName>
</protein>
<feature type="region of interest" description="Disordered" evidence="1">
    <location>
        <begin position="22"/>
        <end position="50"/>
    </location>
</feature>
<sequence>MNEFCLFVQYKYNNNSVRYKTVHKDSENKQQFNEQKSGKQWKTDGQMDDGQMEENLWDKTIFFLKSAGGSSKSRPGQGSQEALSRHQQSRCSRTTADLW</sequence>
<name>A0ABD2KHP3_9BILA</name>
<feature type="compositionally biased region" description="Polar residues" evidence="1">
    <location>
        <begin position="29"/>
        <end position="40"/>
    </location>
</feature>
<organism evidence="2 3">
    <name type="scientific">Heterodera trifolii</name>
    <dbReference type="NCBI Taxonomy" id="157864"/>
    <lineage>
        <taxon>Eukaryota</taxon>
        <taxon>Metazoa</taxon>
        <taxon>Ecdysozoa</taxon>
        <taxon>Nematoda</taxon>
        <taxon>Chromadorea</taxon>
        <taxon>Rhabditida</taxon>
        <taxon>Tylenchina</taxon>
        <taxon>Tylenchomorpha</taxon>
        <taxon>Tylenchoidea</taxon>
        <taxon>Heteroderidae</taxon>
        <taxon>Heteroderinae</taxon>
        <taxon>Heterodera</taxon>
    </lineage>
</organism>
<dbReference type="Proteomes" id="UP001620626">
    <property type="component" value="Unassembled WGS sequence"/>
</dbReference>
<evidence type="ECO:0000313" key="2">
    <source>
        <dbReference type="EMBL" id="KAL3102358.1"/>
    </source>
</evidence>
<dbReference type="EMBL" id="JBICBT010000762">
    <property type="protein sequence ID" value="KAL3102358.1"/>
    <property type="molecule type" value="Genomic_DNA"/>
</dbReference>
<evidence type="ECO:0000313" key="3">
    <source>
        <dbReference type="Proteomes" id="UP001620626"/>
    </source>
</evidence>